<proteinExistence type="predicted"/>
<organism evidence="2 3">
    <name type="scientific">Neokomagataea anthophila</name>
    <dbReference type="NCBI Taxonomy" id="2826925"/>
    <lineage>
        <taxon>Bacteria</taxon>
        <taxon>Pseudomonadati</taxon>
        <taxon>Pseudomonadota</taxon>
        <taxon>Alphaproteobacteria</taxon>
        <taxon>Acetobacterales</taxon>
        <taxon>Acetobacteraceae</taxon>
        <taxon>Neokomagataea</taxon>
    </lineage>
</organism>
<evidence type="ECO:0000313" key="2">
    <source>
        <dbReference type="EMBL" id="MBR0560187.1"/>
    </source>
</evidence>
<keyword evidence="3" id="KW-1185">Reference proteome</keyword>
<evidence type="ECO:0000313" key="3">
    <source>
        <dbReference type="Proteomes" id="UP000677812"/>
    </source>
</evidence>
<dbReference type="RefSeq" id="WP_211682362.1">
    <property type="nucleotide sequence ID" value="NZ_JAGRQH010000006.1"/>
</dbReference>
<dbReference type="Pfam" id="PF00328">
    <property type="entry name" value="His_Phos_2"/>
    <property type="match status" value="1"/>
</dbReference>
<feature type="chain" id="PRO_5045324095" evidence="1">
    <location>
        <begin position="29"/>
        <end position="399"/>
    </location>
</feature>
<dbReference type="EMBL" id="JAGRQH010000006">
    <property type="protein sequence ID" value="MBR0560187.1"/>
    <property type="molecule type" value="Genomic_DNA"/>
</dbReference>
<gene>
    <name evidence="2" type="ORF">KB213_09010</name>
</gene>
<name>A0ABS5E8E8_9PROT</name>
<accession>A0ABS5E8E8</accession>
<dbReference type="InterPro" id="IPR000560">
    <property type="entry name" value="His_Pase_clade-2"/>
</dbReference>
<comment type="caution">
    <text evidence="2">The sequence shown here is derived from an EMBL/GenBank/DDBJ whole genome shotgun (WGS) entry which is preliminary data.</text>
</comment>
<dbReference type="PROSITE" id="PS00616">
    <property type="entry name" value="HIS_ACID_PHOSPHAT_1"/>
    <property type="match status" value="1"/>
</dbReference>
<evidence type="ECO:0000256" key="1">
    <source>
        <dbReference type="SAM" id="SignalP"/>
    </source>
</evidence>
<keyword evidence="1" id="KW-0732">Signal</keyword>
<dbReference type="Proteomes" id="UP000677812">
    <property type="component" value="Unassembled WGS sequence"/>
</dbReference>
<reference evidence="2 3" key="1">
    <citation type="submission" date="2021-04" db="EMBL/GenBank/DDBJ databases">
        <title>The complete genome sequence of Neokomagataea sp. TBRC 2177.</title>
        <authorList>
            <person name="Charoenyingcharoen P."/>
            <person name="Yukphan P."/>
        </authorList>
    </citation>
    <scope>NUCLEOTIDE SEQUENCE [LARGE SCALE GENOMIC DNA]</scope>
    <source>
        <strain evidence="2 3">TBRC 2177</strain>
    </source>
</reference>
<feature type="signal peptide" evidence="1">
    <location>
        <begin position="1"/>
        <end position="28"/>
    </location>
</feature>
<protein>
    <submittedName>
        <fullName evidence="2">Phosphoanhydride phosphohydrolase</fullName>
    </submittedName>
</protein>
<dbReference type="InterPro" id="IPR029033">
    <property type="entry name" value="His_PPase_superfam"/>
</dbReference>
<dbReference type="InterPro" id="IPR033379">
    <property type="entry name" value="Acid_Pase_AS"/>
</dbReference>
<sequence>MINHVVRIAVVAGCIFGAVLSSASVARAEVQQDGVLEKVVFLARHGVRSPTKPIADLREMTGFNWPDWPVQPGEMTPHGEQALAAMVKAVHARYVEQGILPAGACGEVAQNVVVWADAADHRTQRTGQIWAEHIAPSCGVVAHWASSAQNPIFNGLSVHDISSAEHMAILHDFITLSSRPIPASVLSGLASLQSWVAPGGCTVGHKSKACLQAPVSLEWKDGKPRLKGGIATAGTLAENLLLMQTEGFSEKDFGSEGRDVEHGLQRVLPVHEYESSLLRRAPAYARVRNGQMADAIQAFLSDHVVSNIPDVTSQTRILVLAGHDSNQDAMMALFGVSWSFRDQPDSTAPDTVMAFERWRRPNGREEVVIRVYHQSVAQLRNAQEPDLKNGGIVLHQKHS</sequence>
<dbReference type="SUPFAM" id="SSF53254">
    <property type="entry name" value="Phosphoglycerate mutase-like"/>
    <property type="match status" value="1"/>
</dbReference>
<dbReference type="Gene3D" id="3.40.50.1240">
    <property type="entry name" value="Phosphoglycerate mutase-like"/>
    <property type="match status" value="2"/>
</dbReference>